<comment type="caution">
    <text evidence="14">The sequence shown here is derived from an EMBL/GenBank/DDBJ whole genome shotgun (WGS) entry which is preliminary data.</text>
</comment>
<dbReference type="PANTHER" id="PTHR13904">
    <property type="entry name" value="PRE-MRNA SPLICING FACTOR PRP31"/>
    <property type="match status" value="1"/>
</dbReference>
<comment type="similarity">
    <text evidence="2">Belongs to the PRP31 family.</text>
</comment>
<gene>
    <name evidence="14" type="ORF">KUDE01_020961</name>
</gene>
<dbReference type="InterPro" id="IPR027105">
    <property type="entry name" value="Prp31"/>
</dbReference>
<dbReference type="GO" id="GO:0003723">
    <property type="term" value="F:RNA binding"/>
    <property type="evidence" value="ECO:0007669"/>
    <property type="project" value="UniProtKB-KW"/>
</dbReference>
<evidence type="ECO:0000256" key="2">
    <source>
        <dbReference type="ARBA" id="ARBA00005572"/>
    </source>
</evidence>
<dbReference type="GO" id="GO:0071011">
    <property type="term" value="C:precatalytic spliceosome"/>
    <property type="evidence" value="ECO:0007669"/>
    <property type="project" value="TreeGrafter"/>
</dbReference>
<accession>A0AAD9C467</accession>
<keyword evidence="8" id="KW-0539">Nucleus</keyword>
<dbReference type="Proteomes" id="UP001228049">
    <property type="component" value="Unassembled WGS sequence"/>
</dbReference>
<dbReference type="InterPro" id="IPR019175">
    <property type="entry name" value="Prp31_C"/>
</dbReference>
<dbReference type="PROSITE" id="PS51358">
    <property type="entry name" value="NOP"/>
    <property type="match status" value="1"/>
</dbReference>
<feature type="region of interest" description="Disordered" evidence="12">
    <location>
        <begin position="1"/>
        <end position="48"/>
    </location>
</feature>
<evidence type="ECO:0000259" key="13">
    <source>
        <dbReference type="PROSITE" id="PS51358"/>
    </source>
</evidence>
<dbReference type="InterPro" id="IPR042239">
    <property type="entry name" value="Nop_C"/>
</dbReference>
<dbReference type="GO" id="GO:0005687">
    <property type="term" value="C:U4 snRNP"/>
    <property type="evidence" value="ECO:0007669"/>
    <property type="project" value="TreeGrafter"/>
</dbReference>
<proteinExistence type="inferred from homology"/>
<evidence type="ECO:0000256" key="3">
    <source>
        <dbReference type="ARBA" id="ARBA00013538"/>
    </source>
</evidence>
<keyword evidence="6" id="KW-0694">RNA-binding</keyword>
<evidence type="ECO:0000256" key="6">
    <source>
        <dbReference type="ARBA" id="ARBA00022884"/>
    </source>
</evidence>
<evidence type="ECO:0000256" key="8">
    <source>
        <dbReference type="ARBA" id="ARBA00023242"/>
    </source>
</evidence>
<evidence type="ECO:0000256" key="12">
    <source>
        <dbReference type="SAM" id="MobiDB-lite"/>
    </source>
</evidence>
<comment type="subcellular location">
    <subcellularLocation>
        <location evidence="1">Nucleus</location>
        <location evidence="1">Cajal body</location>
    </subcellularLocation>
</comment>
<organism evidence="14 15">
    <name type="scientific">Dissostichus eleginoides</name>
    <name type="common">Patagonian toothfish</name>
    <name type="synonym">Dissostichus amissus</name>
    <dbReference type="NCBI Taxonomy" id="100907"/>
    <lineage>
        <taxon>Eukaryota</taxon>
        <taxon>Metazoa</taxon>
        <taxon>Chordata</taxon>
        <taxon>Craniata</taxon>
        <taxon>Vertebrata</taxon>
        <taxon>Euteleostomi</taxon>
        <taxon>Actinopterygii</taxon>
        <taxon>Neopterygii</taxon>
        <taxon>Teleostei</taxon>
        <taxon>Neoteleostei</taxon>
        <taxon>Acanthomorphata</taxon>
        <taxon>Eupercaria</taxon>
        <taxon>Perciformes</taxon>
        <taxon>Notothenioidei</taxon>
        <taxon>Nototheniidae</taxon>
        <taxon>Dissostichus</taxon>
    </lineage>
</organism>
<evidence type="ECO:0000256" key="7">
    <source>
        <dbReference type="ARBA" id="ARBA00023187"/>
    </source>
</evidence>
<dbReference type="InterPro" id="IPR012976">
    <property type="entry name" value="NOSIC"/>
</dbReference>
<feature type="domain" description="Nop" evidence="13">
    <location>
        <begin position="228"/>
        <end position="346"/>
    </location>
</feature>
<feature type="compositionally biased region" description="Acidic residues" evidence="12">
    <location>
        <begin position="7"/>
        <end position="33"/>
    </location>
</feature>
<dbReference type="AlphaFoldDB" id="A0AAD9C467"/>
<comment type="function">
    <text evidence="11">Involved in pre-mRNA splicing as component of the spliceosome. Required for the assembly of the U4/U5/U6 tri-snRNP complex, one of the building blocks of the spliceosome.</text>
</comment>
<evidence type="ECO:0000313" key="14">
    <source>
        <dbReference type="EMBL" id="KAK1895510.1"/>
    </source>
</evidence>
<dbReference type="Pfam" id="PF01798">
    <property type="entry name" value="Nop"/>
    <property type="match status" value="1"/>
</dbReference>
<dbReference type="FunFam" id="1.10.246.90:FF:000002">
    <property type="entry name" value="U4/U6 small nuclear ribonucleoprotein Prp31"/>
    <property type="match status" value="1"/>
</dbReference>
<dbReference type="Pfam" id="PF09785">
    <property type="entry name" value="Prp31_C"/>
    <property type="match status" value="1"/>
</dbReference>
<dbReference type="FunFam" id="1.10.287.4070:FF:000003">
    <property type="entry name" value="U4/U6 small nuclear ribonucleoprotein PRP31"/>
    <property type="match status" value="1"/>
</dbReference>
<dbReference type="Gene3D" id="1.10.287.4070">
    <property type="match status" value="1"/>
</dbReference>
<dbReference type="GO" id="GO:0046540">
    <property type="term" value="C:U4/U6 x U5 tri-snRNP complex"/>
    <property type="evidence" value="ECO:0007669"/>
    <property type="project" value="InterPro"/>
</dbReference>
<dbReference type="GO" id="GO:0000244">
    <property type="term" value="P:spliceosomal tri-snRNP complex assembly"/>
    <property type="evidence" value="ECO:0007669"/>
    <property type="project" value="InterPro"/>
</dbReference>
<keyword evidence="9 14" id="KW-0687">Ribonucleoprotein</keyword>
<keyword evidence="7" id="KW-0508">mRNA splicing</keyword>
<evidence type="ECO:0000256" key="1">
    <source>
        <dbReference type="ARBA" id="ARBA00004408"/>
    </source>
</evidence>
<reference evidence="14" key="1">
    <citation type="submission" date="2023-04" db="EMBL/GenBank/DDBJ databases">
        <title>Chromosome-level genome of Chaenocephalus aceratus.</title>
        <authorList>
            <person name="Park H."/>
        </authorList>
    </citation>
    <scope>NUCLEOTIDE SEQUENCE</scope>
    <source>
        <strain evidence="14">DE</strain>
        <tissue evidence="14">Muscle</tissue>
    </source>
</reference>
<sequence length="486" mass="54083">MSLADELLADLEEAGDEGEEGLYPEEEERDSDGEATQGRAEGALEDIPEEMEVDYSKAESVGSIAKLRNSKQFSEIMEKISFYSGKQRKNSEISGLVESDPEYRLIVAANNLTVEIDNELNIIHKFTRDKYSKRFPELESLVPDSLDYVRTVKELGNNLEKCKTNETLQTILTNATIMVVSVTASTTQGILLSDDELQQLEESCDMSLELSQSKLRIYEYVESKMSFIAPNLSVIVGASTAAKIMGIGGGLTNLSKMPACNLMLLGAQRRTLSGFSSTSLLPHTGYIYHCDVVQSLPPDLRRKAARLVSAKCTLASRVDSFHESSDGKVGYDLKEEIERKFDKWQDLRQYRKMKERLGLTEIRKHANRMTFAEIEDDAYQEDLGFSLGQLGKSGSGRVRQAQVNEATKARISKSLQRTLQKQSMTYGGKSTVRDRSSGISSSVAFTPLQGLEIVNPGAAEKKVAEANQKYFSNMAEFLKVKKESKM</sequence>
<evidence type="ECO:0000256" key="9">
    <source>
        <dbReference type="ARBA" id="ARBA00023274"/>
    </source>
</evidence>
<dbReference type="InterPro" id="IPR002687">
    <property type="entry name" value="Nop_dom"/>
</dbReference>
<keyword evidence="15" id="KW-1185">Reference proteome</keyword>
<evidence type="ECO:0000256" key="11">
    <source>
        <dbReference type="ARBA" id="ARBA00045397"/>
    </source>
</evidence>
<evidence type="ECO:0000313" key="15">
    <source>
        <dbReference type="Proteomes" id="UP001228049"/>
    </source>
</evidence>
<keyword evidence="5" id="KW-0747">Spliceosome</keyword>
<evidence type="ECO:0000256" key="5">
    <source>
        <dbReference type="ARBA" id="ARBA00022728"/>
    </source>
</evidence>
<keyword evidence="4" id="KW-0507">mRNA processing</keyword>
<dbReference type="InterPro" id="IPR036070">
    <property type="entry name" value="Nop_dom_sf"/>
</dbReference>
<dbReference type="SMART" id="SM00931">
    <property type="entry name" value="NOSIC"/>
    <property type="match status" value="1"/>
</dbReference>
<evidence type="ECO:0000256" key="10">
    <source>
        <dbReference type="ARBA" id="ARBA00030766"/>
    </source>
</evidence>
<dbReference type="GO" id="GO:0015030">
    <property type="term" value="C:Cajal body"/>
    <property type="evidence" value="ECO:0007669"/>
    <property type="project" value="UniProtKB-SubCell"/>
</dbReference>
<dbReference type="SUPFAM" id="SSF89124">
    <property type="entry name" value="Nop domain"/>
    <property type="match status" value="1"/>
</dbReference>
<name>A0AAD9C467_DISEL</name>
<dbReference type="Gene3D" id="1.10.246.90">
    <property type="entry name" value="Nop domain"/>
    <property type="match status" value="1"/>
</dbReference>
<protein>
    <recommendedName>
        <fullName evidence="3">U4/U6 small nuclear ribonucleoprotein Prp31</fullName>
    </recommendedName>
    <alternativeName>
        <fullName evidence="10">Pre-mRNA-processing factor 31</fullName>
    </alternativeName>
</protein>
<evidence type="ECO:0000256" key="4">
    <source>
        <dbReference type="ARBA" id="ARBA00022664"/>
    </source>
</evidence>
<dbReference type="PANTHER" id="PTHR13904:SF0">
    <property type="entry name" value="U4_U6 SMALL NUCLEAR RIBONUCLEOPROTEIN PRP31"/>
    <property type="match status" value="1"/>
</dbReference>
<dbReference type="EMBL" id="JASDAP010000010">
    <property type="protein sequence ID" value="KAK1895510.1"/>
    <property type="molecule type" value="Genomic_DNA"/>
</dbReference>